<accession>A0A8J2ZTJ8</accession>
<evidence type="ECO:0000313" key="5">
    <source>
        <dbReference type="Proteomes" id="UP000656813"/>
    </source>
</evidence>
<evidence type="ECO:0000259" key="3">
    <source>
        <dbReference type="PROSITE" id="PS51186"/>
    </source>
</evidence>
<keyword evidence="1" id="KW-0808">Transferase</keyword>
<name>A0A8J2ZTJ8_9BACL</name>
<proteinExistence type="predicted"/>
<feature type="domain" description="N-acetyltransferase" evidence="3">
    <location>
        <begin position="3"/>
        <end position="164"/>
    </location>
</feature>
<dbReference type="InterPro" id="IPR000182">
    <property type="entry name" value="GNAT_dom"/>
</dbReference>
<evidence type="ECO:0000313" key="4">
    <source>
        <dbReference type="EMBL" id="GGH77277.1"/>
    </source>
</evidence>
<sequence length="166" mass="18965">MNYFIRTYQKQDLPFLWDMLYHSIYLPEDEKPAKDELLKEPSIEKYLKDWGRATDHALIAADDWGKPLGAIWMRLFAQESAGYGFIDEETPEIGMALLPECRGKGMGGSLLRALCDLACSLNYKAVSLSVDPQNRQAVHLYEKTGFVKVKEDDGGSWVMRKQLLKD</sequence>
<comment type="caution">
    <text evidence="4">The sequence shown here is derived from an EMBL/GenBank/DDBJ whole genome shotgun (WGS) entry which is preliminary data.</text>
</comment>
<dbReference type="Pfam" id="PF00583">
    <property type="entry name" value="Acetyltransf_1"/>
    <property type="match status" value="1"/>
</dbReference>
<dbReference type="CDD" id="cd04301">
    <property type="entry name" value="NAT_SF"/>
    <property type="match status" value="1"/>
</dbReference>
<reference evidence="4" key="2">
    <citation type="submission" date="2020-09" db="EMBL/GenBank/DDBJ databases">
        <authorList>
            <person name="Sun Q."/>
            <person name="Zhou Y."/>
        </authorList>
    </citation>
    <scope>NUCLEOTIDE SEQUENCE</scope>
    <source>
        <strain evidence="4">CGMCC 1.12777</strain>
    </source>
</reference>
<dbReference type="SUPFAM" id="SSF55729">
    <property type="entry name" value="Acyl-CoA N-acyltransferases (Nat)"/>
    <property type="match status" value="1"/>
</dbReference>
<dbReference type="Gene3D" id="3.40.630.30">
    <property type="match status" value="1"/>
</dbReference>
<evidence type="ECO:0000256" key="2">
    <source>
        <dbReference type="ARBA" id="ARBA00023315"/>
    </source>
</evidence>
<dbReference type="GO" id="GO:0016747">
    <property type="term" value="F:acyltransferase activity, transferring groups other than amino-acyl groups"/>
    <property type="evidence" value="ECO:0007669"/>
    <property type="project" value="InterPro"/>
</dbReference>
<dbReference type="AlphaFoldDB" id="A0A8J2ZTJ8"/>
<dbReference type="PROSITE" id="PS51186">
    <property type="entry name" value="GNAT"/>
    <property type="match status" value="1"/>
</dbReference>
<dbReference type="InterPro" id="IPR050680">
    <property type="entry name" value="YpeA/RimI_acetyltransf"/>
</dbReference>
<dbReference type="Proteomes" id="UP000656813">
    <property type="component" value="Unassembled WGS sequence"/>
</dbReference>
<protein>
    <recommendedName>
        <fullName evidence="3">N-acetyltransferase domain-containing protein</fullName>
    </recommendedName>
</protein>
<keyword evidence="5" id="KW-1185">Reference proteome</keyword>
<organism evidence="4 5">
    <name type="scientific">Pullulanibacillus pueri</name>
    <dbReference type="NCBI Taxonomy" id="1437324"/>
    <lineage>
        <taxon>Bacteria</taxon>
        <taxon>Bacillati</taxon>
        <taxon>Bacillota</taxon>
        <taxon>Bacilli</taxon>
        <taxon>Bacillales</taxon>
        <taxon>Sporolactobacillaceae</taxon>
        <taxon>Pullulanibacillus</taxon>
    </lineage>
</organism>
<reference evidence="4" key="1">
    <citation type="journal article" date="2014" name="Int. J. Syst. Evol. Microbiol.">
        <title>Complete genome sequence of Corynebacterium casei LMG S-19264T (=DSM 44701T), isolated from a smear-ripened cheese.</title>
        <authorList>
            <consortium name="US DOE Joint Genome Institute (JGI-PGF)"/>
            <person name="Walter F."/>
            <person name="Albersmeier A."/>
            <person name="Kalinowski J."/>
            <person name="Ruckert C."/>
        </authorList>
    </citation>
    <scope>NUCLEOTIDE SEQUENCE</scope>
    <source>
        <strain evidence="4">CGMCC 1.12777</strain>
    </source>
</reference>
<dbReference type="RefSeq" id="WP_188496190.1">
    <property type="nucleotide sequence ID" value="NZ_BMFV01000004.1"/>
</dbReference>
<gene>
    <name evidence="4" type="ORF">GCM10007096_08940</name>
</gene>
<dbReference type="InterPro" id="IPR016181">
    <property type="entry name" value="Acyl_CoA_acyltransferase"/>
</dbReference>
<dbReference type="EMBL" id="BMFV01000004">
    <property type="protein sequence ID" value="GGH77277.1"/>
    <property type="molecule type" value="Genomic_DNA"/>
</dbReference>
<keyword evidence="2" id="KW-0012">Acyltransferase</keyword>
<evidence type="ECO:0000256" key="1">
    <source>
        <dbReference type="ARBA" id="ARBA00022679"/>
    </source>
</evidence>
<dbReference type="PANTHER" id="PTHR43420">
    <property type="entry name" value="ACETYLTRANSFERASE"/>
    <property type="match status" value="1"/>
</dbReference>